<reference evidence="1 2" key="1">
    <citation type="journal article" date="2022" name="New Phytol.">
        <title>Ecological generalism drives hyperdiversity of secondary metabolite gene clusters in xylarialean endophytes.</title>
        <authorList>
            <person name="Franco M.E.E."/>
            <person name="Wisecaver J.H."/>
            <person name="Arnold A.E."/>
            <person name="Ju Y.M."/>
            <person name="Slot J.C."/>
            <person name="Ahrendt S."/>
            <person name="Moore L.P."/>
            <person name="Eastman K.E."/>
            <person name="Scott K."/>
            <person name="Konkel Z."/>
            <person name="Mondo S.J."/>
            <person name="Kuo A."/>
            <person name="Hayes R.D."/>
            <person name="Haridas S."/>
            <person name="Andreopoulos B."/>
            <person name="Riley R."/>
            <person name="LaButti K."/>
            <person name="Pangilinan J."/>
            <person name="Lipzen A."/>
            <person name="Amirebrahimi M."/>
            <person name="Yan J."/>
            <person name="Adam C."/>
            <person name="Keymanesh K."/>
            <person name="Ng V."/>
            <person name="Louie K."/>
            <person name="Northen T."/>
            <person name="Drula E."/>
            <person name="Henrissat B."/>
            <person name="Hsieh H.M."/>
            <person name="Youens-Clark K."/>
            <person name="Lutzoni F."/>
            <person name="Miadlikowska J."/>
            <person name="Eastwood D.C."/>
            <person name="Hamelin R.C."/>
            <person name="Grigoriev I.V."/>
            <person name="U'Ren J.M."/>
        </authorList>
    </citation>
    <scope>NUCLEOTIDE SEQUENCE [LARGE SCALE GENOMIC DNA]</scope>
    <source>
        <strain evidence="1 2">ER1909</strain>
    </source>
</reference>
<dbReference type="Proteomes" id="UP001497680">
    <property type="component" value="Unassembled WGS sequence"/>
</dbReference>
<comment type="caution">
    <text evidence="1">The sequence shown here is derived from an EMBL/GenBank/DDBJ whole genome shotgun (WGS) entry which is preliminary data.</text>
</comment>
<protein>
    <submittedName>
        <fullName evidence="1">Uncharacterized protein</fullName>
    </submittedName>
</protein>
<keyword evidence="2" id="KW-1185">Reference proteome</keyword>
<sequence>MASRLAIAENATEVFAKYCITDLPTQEDLNYIEAIRSSRQSSLTTATIPLQDFPVFTTDSQQSTWLPSSSPSQPASSAQSSFLPPQQDFVLFDQPTPQRQIVNRAVSSPASAAAFGSLNTNRSHSLSSSPSAQNQRVAQIIQATGHQISPSSAFTQRFHSPAQNKLKQFYAPISPSSPAVANQQNRSARPPVPLFHKRIGNQQNSANMDLQDALNFEDFTAFEGGATTAYSSPGIPGYDVNVSSASSCASNLGTVSPQDLLIRDSFASAPNSTAITNLTSPSMYGESPEFHDNYEVSPNFESGDFDGGHKDEWFSLFPEQNTISNPPPVVEVSPVQQLEEQQSEESEEPEVVEKPSQSRRKSPNSPPGGGHGRHSSVSGVNSRRRDKPLPPIIVDDPNDSIAMKRARNTLAARKSRQRKAERFEELEEKIQKLEEERDYWKNRALNGDE</sequence>
<evidence type="ECO:0000313" key="1">
    <source>
        <dbReference type="EMBL" id="KAI6083598.1"/>
    </source>
</evidence>
<accession>A0ACC0CT84</accession>
<evidence type="ECO:0000313" key="2">
    <source>
        <dbReference type="Proteomes" id="UP001497680"/>
    </source>
</evidence>
<gene>
    <name evidence="1" type="ORF">F4821DRAFT_280802</name>
</gene>
<organism evidence="1 2">
    <name type="scientific">Hypoxylon rubiginosum</name>
    <dbReference type="NCBI Taxonomy" id="110542"/>
    <lineage>
        <taxon>Eukaryota</taxon>
        <taxon>Fungi</taxon>
        <taxon>Dikarya</taxon>
        <taxon>Ascomycota</taxon>
        <taxon>Pezizomycotina</taxon>
        <taxon>Sordariomycetes</taxon>
        <taxon>Xylariomycetidae</taxon>
        <taxon>Xylariales</taxon>
        <taxon>Hypoxylaceae</taxon>
        <taxon>Hypoxylon</taxon>
    </lineage>
</organism>
<name>A0ACC0CT84_9PEZI</name>
<dbReference type="EMBL" id="MU394349">
    <property type="protein sequence ID" value="KAI6083598.1"/>
    <property type="molecule type" value="Genomic_DNA"/>
</dbReference>
<proteinExistence type="predicted"/>